<sequence>MNNMTYNISYTYNYTITIIKILNNKFGIKHDYINIIYPSMKEKNIINNYNNYINLIRFSVYLITQINTNFKKKTVIILQKFKNKFITNIIVISITNVTILILNIFLKDKINF</sequence>
<dbReference type="SUPFAM" id="SSF55347">
    <property type="entry name" value="Glyceraldehyde-3-phosphate dehydrogenase-like, C-terminal domain"/>
    <property type="match status" value="1"/>
</dbReference>
<keyword evidence="1" id="KW-1133">Transmembrane helix</keyword>
<proteinExistence type="predicted"/>
<evidence type="ECO:0000313" key="2">
    <source>
        <dbReference type="EMBL" id="AXN02055.1"/>
    </source>
</evidence>
<evidence type="ECO:0000256" key="1">
    <source>
        <dbReference type="SAM" id="Phobius"/>
    </source>
</evidence>
<gene>
    <name evidence="2" type="ORF">C9I82_077</name>
</gene>
<accession>A0A346DZA0</accession>
<evidence type="ECO:0000313" key="3">
    <source>
        <dbReference type="Proteomes" id="UP000256856"/>
    </source>
</evidence>
<name>A0A346DZA0_9ENTR</name>
<dbReference type="KEGG" id="ppet:C9I82_077"/>
<dbReference type="AlphaFoldDB" id="A0A346DZA0"/>
<feature type="transmembrane region" description="Helical" evidence="1">
    <location>
        <begin position="85"/>
        <end position="106"/>
    </location>
</feature>
<dbReference type="EMBL" id="CP028374">
    <property type="protein sequence ID" value="AXN02055.1"/>
    <property type="molecule type" value="Genomic_DNA"/>
</dbReference>
<keyword evidence="1" id="KW-0472">Membrane</keyword>
<protein>
    <submittedName>
        <fullName evidence="2">Uncharacterized protein</fullName>
    </submittedName>
</protein>
<keyword evidence="1" id="KW-0812">Transmembrane</keyword>
<dbReference type="Proteomes" id="UP000256856">
    <property type="component" value="Chromosome"/>
</dbReference>
<organism evidence="2 3">
    <name type="scientific">Candidatus Purcelliella pentastirinorum</name>
    <dbReference type="NCBI Taxonomy" id="472834"/>
    <lineage>
        <taxon>Bacteria</taxon>
        <taxon>Pseudomonadati</taxon>
        <taxon>Pseudomonadota</taxon>
        <taxon>Gammaproteobacteria</taxon>
        <taxon>Enterobacterales</taxon>
        <taxon>Enterobacteriaceae</taxon>
        <taxon>Candidatus Purcelliella</taxon>
    </lineage>
</organism>
<dbReference type="Gene3D" id="3.30.360.10">
    <property type="entry name" value="Dihydrodipicolinate Reductase, domain 2"/>
    <property type="match status" value="1"/>
</dbReference>
<keyword evidence="3" id="KW-1185">Reference proteome</keyword>
<reference evidence="2 3" key="1">
    <citation type="submission" date="2018-03" db="EMBL/GenBank/DDBJ databases">
        <title>A parallel universe: an anciently diverged bacterial symbiosis in a Hawaiian planthopper (Hemiptera: Cixiidae) reveals rearranged nutritional responsibilities.</title>
        <authorList>
            <person name="Bennett G."/>
            <person name="Mao M."/>
        </authorList>
    </citation>
    <scope>NUCLEOTIDE SEQUENCE [LARGE SCALE GENOMIC DNA]</scope>
    <source>
        <strain evidence="2 3">OLIH</strain>
    </source>
</reference>